<dbReference type="OrthoDB" id="166822at2759"/>
<feature type="transmembrane region" description="Helical" evidence="1">
    <location>
        <begin position="92"/>
        <end position="112"/>
    </location>
</feature>
<organism evidence="2 3">
    <name type="scientific">Pythium oligandrum</name>
    <name type="common">Mycoparasitic fungus</name>
    <dbReference type="NCBI Taxonomy" id="41045"/>
    <lineage>
        <taxon>Eukaryota</taxon>
        <taxon>Sar</taxon>
        <taxon>Stramenopiles</taxon>
        <taxon>Oomycota</taxon>
        <taxon>Peronosporomycetes</taxon>
        <taxon>Pythiales</taxon>
        <taxon>Pythiaceae</taxon>
        <taxon>Pythium</taxon>
    </lineage>
</organism>
<dbReference type="EMBL" id="SPLM01000074">
    <property type="protein sequence ID" value="TMW62054.1"/>
    <property type="molecule type" value="Genomic_DNA"/>
</dbReference>
<gene>
    <name evidence="2" type="ORF">Poli38472_009547</name>
</gene>
<dbReference type="AlphaFoldDB" id="A0A8K1FIG4"/>
<evidence type="ECO:0000313" key="3">
    <source>
        <dbReference type="Proteomes" id="UP000794436"/>
    </source>
</evidence>
<keyword evidence="1" id="KW-1133">Transmembrane helix</keyword>
<evidence type="ECO:0000256" key="1">
    <source>
        <dbReference type="SAM" id="Phobius"/>
    </source>
</evidence>
<keyword evidence="1" id="KW-0812">Transmembrane</keyword>
<accession>A0A8K1FIG4</accession>
<sequence>MADAIKYGEWEVGFFECFHDLVPNCCMAWCLPCVSIAQISSRIGTHRFATALLFTILLNIVMSAIFFVDLFAPVDEEDGYDYDDRKLTQLSTLKYVTGSISVAAFLVYSVLVSDLRNNVRTRFNIPGNSCVDCLMACCCSCCTIAQMATHVKSYKPGSCEFGPPDTLQGFPTK</sequence>
<name>A0A8K1FIG4_PYTOL</name>
<proteinExistence type="predicted"/>
<keyword evidence="1" id="KW-0472">Membrane</keyword>
<feature type="transmembrane region" description="Helical" evidence="1">
    <location>
        <begin position="48"/>
        <end position="72"/>
    </location>
</feature>
<reference evidence="2" key="1">
    <citation type="submission" date="2019-03" db="EMBL/GenBank/DDBJ databases">
        <title>Long read genome sequence of the mycoparasitic Pythium oligandrum ATCC 38472 isolated from sugarbeet rhizosphere.</title>
        <authorList>
            <person name="Gaulin E."/>
        </authorList>
    </citation>
    <scope>NUCLEOTIDE SEQUENCE</scope>
    <source>
        <strain evidence="2">ATCC 38472_TT</strain>
    </source>
</reference>
<dbReference type="Pfam" id="PF04749">
    <property type="entry name" value="PLAC8"/>
    <property type="match status" value="1"/>
</dbReference>
<dbReference type="NCBIfam" id="TIGR01571">
    <property type="entry name" value="A_thal_Cys_rich"/>
    <property type="match status" value="1"/>
</dbReference>
<protein>
    <recommendedName>
        <fullName evidence="4">PLAC8 family protein</fullName>
    </recommendedName>
</protein>
<dbReference type="Proteomes" id="UP000794436">
    <property type="component" value="Unassembled WGS sequence"/>
</dbReference>
<keyword evidence="3" id="KW-1185">Reference proteome</keyword>
<evidence type="ECO:0008006" key="4">
    <source>
        <dbReference type="Google" id="ProtNLM"/>
    </source>
</evidence>
<comment type="caution">
    <text evidence="2">The sequence shown here is derived from an EMBL/GenBank/DDBJ whole genome shotgun (WGS) entry which is preliminary data.</text>
</comment>
<dbReference type="InterPro" id="IPR006461">
    <property type="entry name" value="PLAC_motif_containing"/>
</dbReference>
<dbReference type="PANTHER" id="PTHR15907">
    <property type="entry name" value="DUF614 FAMILY PROTEIN-RELATED"/>
    <property type="match status" value="1"/>
</dbReference>
<evidence type="ECO:0000313" key="2">
    <source>
        <dbReference type="EMBL" id="TMW62054.1"/>
    </source>
</evidence>